<dbReference type="EMBL" id="FQUJ01000011">
    <property type="protein sequence ID" value="SHF40603.1"/>
    <property type="molecule type" value="Genomic_DNA"/>
</dbReference>
<name>A0A1M5BDI5_9GAMM</name>
<dbReference type="CDD" id="cd06464">
    <property type="entry name" value="ACD_sHsps-like"/>
    <property type="match status" value="1"/>
</dbReference>
<dbReference type="Pfam" id="PF00011">
    <property type="entry name" value="HSP20"/>
    <property type="match status" value="1"/>
</dbReference>
<reference evidence="4 5" key="1">
    <citation type="submission" date="2016-11" db="EMBL/GenBank/DDBJ databases">
        <authorList>
            <person name="Jaros S."/>
            <person name="Januszkiewicz K."/>
            <person name="Wedrychowicz H."/>
        </authorList>
    </citation>
    <scope>NUCLEOTIDE SEQUENCE [LARGE SCALE GENOMIC DNA]</scope>
    <source>
        <strain evidence="4 5">DSM 19980</strain>
    </source>
</reference>
<proteinExistence type="inferred from homology"/>
<dbReference type="InterPro" id="IPR002068">
    <property type="entry name" value="A-crystallin/Hsp20_dom"/>
</dbReference>
<dbReference type="RefSeq" id="WP_072823421.1">
    <property type="nucleotide sequence ID" value="NZ_FQUJ01000011.1"/>
</dbReference>
<evidence type="ECO:0000256" key="2">
    <source>
        <dbReference type="RuleBase" id="RU003616"/>
    </source>
</evidence>
<comment type="similarity">
    <text evidence="1 2">Belongs to the small heat shock protein (HSP20) family.</text>
</comment>
<accession>A0A1M5BDI5</accession>
<evidence type="ECO:0000313" key="5">
    <source>
        <dbReference type="Proteomes" id="UP000184346"/>
    </source>
</evidence>
<dbReference type="OrthoDB" id="9792695at2"/>
<dbReference type="Proteomes" id="UP000184346">
    <property type="component" value="Unassembled WGS sequence"/>
</dbReference>
<dbReference type="Gene3D" id="2.60.40.790">
    <property type="match status" value="1"/>
</dbReference>
<gene>
    <name evidence="4" type="ORF">SAMN02745148_02535</name>
</gene>
<dbReference type="InterPro" id="IPR031107">
    <property type="entry name" value="Small_HSP"/>
</dbReference>
<sequence length="151" mass="17061">MFGDFWRTNVPKSSDFDWFQQVLDEMFPSAASDIRSVPRGAFPMINMGRTDDAILVYVFAPGLKAEQLELSVQDNVLTLSGTREPAAAENGRPQRAYYRRERFGGEFSRTIALPDGVDTERAEARAAHGVVEIRLPKREEMKPRRVEIKAA</sequence>
<evidence type="ECO:0000256" key="1">
    <source>
        <dbReference type="PROSITE-ProRule" id="PRU00285"/>
    </source>
</evidence>
<dbReference type="SUPFAM" id="SSF49764">
    <property type="entry name" value="HSP20-like chaperones"/>
    <property type="match status" value="1"/>
</dbReference>
<evidence type="ECO:0000259" key="3">
    <source>
        <dbReference type="PROSITE" id="PS01031"/>
    </source>
</evidence>
<protein>
    <submittedName>
        <fullName evidence="4">HSP20 family protein</fullName>
    </submittedName>
</protein>
<dbReference type="STRING" id="1121942.SAMN02745148_02535"/>
<dbReference type="PROSITE" id="PS01031">
    <property type="entry name" value="SHSP"/>
    <property type="match status" value="1"/>
</dbReference>
<dbReference type="AlphaFoldDB" id="A0A1M5BDI5"/>
<evidence type="ECO:0000313" key="4">
    <source>
        <dbReference type="EMBL" id="SHF40603.1"/>
    </source>
</evidence>
<organism evidence="4 5">
    <name type="scientific">Modicisalibacter ilicicola DSM 19980</name>
    <dbReference type="NCBI Taxonomy" id="1121942"/>
    <lineage>
        <taxon>Bacteria</taxon>
        <taxon>Pseudomonadati</taxon>
        <taxon>Pseudomonadota</taxon>
        <taxon>Gammaproteobacteria</taxon>
        <taxon>Oceanospirillales</taxon>
        <taxon>Halomonadaceae</taxon>
        <taxon>Modicisalibacter</taxon>
    </lineage>
</organism>
<dbReference type="InterPro" id="IPR008978">
    <property type="entry name" value="HSP20-like_chaperone"/>
</dbReference>
<dbReference type="PANTHER" id="PTHR11527">
    <property type="entry name" value="HEAT-SHOCK PROTEIN 20 FAMILY MEMBER"/>
    <property type="match status" value="1"/>
</dbReference>
<feature type="domain" description="SHSP" evidence="3">
    <location>
        <begin position="36"/>
        <end position="151"/>
    </location>
</feature>
<keyword evidence="5" id="KW-1185">Reference proteome</keyword>